<dbReference type="AlphaFoldDB" id="A0A1M6UPL9"/>
<dbReference type="OrthoDB" id="9811476at2"/>
<dbReference type="STRING" id="758803.SAMN05421803_12916"/>
<dbReference type="EMBL" id="FQZK01000029">
    <property type="protein sequence ID" value="SHK71134.1"/>
    <property type="molecule type" value="Genomic_DNA"/>
</dbReference>
<dbReference type="Gene3D" id="3.40.50.1100">
    <property type="match status" value="2"/>
</dbReference>
<dbReference type="SUPFAM" id="SSF53686">
    <property type="entry name" value="Tryptophan synthase beta subunit-like PLP-dependent enzymes"/>
    <property type="match status" value="1"/>
</dbReference>
<sequence>MHTPDLDLERIARAPELIDPVFLNSPQYVDEQLCAALGRRVVVKVETLNPLRSFKGRGVDLLAREFAPGTRMVCTSTGNFGQAVGYAATRHGLGAEVFVPAGTSRVKLTRMGALGARVHEVADGGVGRAARAFAAAHPDAVFVQDGLHPRIAEGAGTIGVELLRAGPIDTVVLPVGDGSLITGVARWVKEHSPATRVVGVCAQGAPSMATSWDRGRAVSTAGTDTFAEGIAISEPIPESVARMRALVDRMVVVTDAEMLAAMRTALTTLGVVPEPAGAAGLAAIASRELPGEVVATVITGANVDQGLFPRVMAAP</sequence>
<gene>
    <name evidence="5" type="ORF">SAMN05421803_12916</name>
</gene>
<name>A0A1M6UPL9_9ACTN</name>
<dbReference type="InterPro" id="IPR001926">
    <property type="entry name" value="TrpB-like_PALP"/>
</dbReference>
<evidence type="ECO:0000256" key="3">
    <source>
        <dbReference type="ARBA" id="ARBA00023239"/>
    </source>
</evidence>
<dbReference type="RefSeq" id="WP_073383855.1">
    <property type="nucleotide sequence ID" value="NZ_FQZK01000029.1"/>
</dbReference>
<dbReference type="Proteomes" id="UP000184452">
    <property type="component" value="Unassembled WGS sequence"/>
</dbReference>
<dbReference type="PANTHER" id="PTHR48078">
    <property type="entry name" value="THREONINE DEHYDRATASE, MITOCHONDRIAL-RELATED"/>
    <property type="match status" value="1"/>
</dbReference>
<dbReference type="GO" id="GO:0006567">
    <property type="term" value="P:L-threonine catabolic process"/>
    <property type="evidence" value="ECO:0007669"/>
    <property type="project" value="TreeGrafter"/>
</dbReference>
<dbReference type="GO" id="GO:0004794">
    <property type="term" value="F:threonine deaminase activity"/>
    <property type="evidence" value="ECO:0007669"/>
    <property type="project" value="TreeGrafter"/>
</dbReference>
<keyword evidence="3" id="KW-0456">Lyase</keyword>
<dbReference type="GO" id="GO:0006565">
    <property type="term" value="P:L-serine catabolic process"/>
    <property type="evidence" value="ECO:0007669"/>
    <property type="project" value="TreeGrafter"/>
</dbReference>
<protein>
    <submittedName>
        <fullName evidence="5">Threonine dehydratase</fullName>
    </submittedName>
</protein>
<proteinExistence type="predicted"/>
<dbReference type="GO" id="GO:0003941">
    <property type="term" value="F:L-serine ammonia-lyase activity"/>
    <property type="evidence" value="ECO:0007669"/>
    <property type="project" value="TreeGrafter"/>
</dbReference>
<dbReference type="InterPro" id="IPR050147">
    <property type="entry name" value="Ser/Thr_Dehydratase"/>
</dbReference>
<keyword evidence="6" id="KW-1185">Reference proteome</keyword>
<evidence type="ECO:0000256" key="2">
    <source>
        <dbReference type="ARBA" id="ARBA00022898"/>
    </source>
</evidence>
<accession>A0A1M6UPL9</accession>
<dbReference type="InterPro" id="IPR036052">
    <property type="entry name" value="TrpB-like_PALP_sf"/>
</dbReference>
<evidence type="ECO:0000313" key="6">
    <source>
        <dbReference type="Proteomes" id="UP000184452"/>
    </source>
</evidence>
<organism evidence="5 6">
    <name type="scientific">Nocardiopsis flavescens</name>
    <dbReference type="NCBI Taxonomy" id="758803"/>
    <lineage>
        <taxon>Bacteria</taxon>
        <taxon>Bacillati</taxon>
        <taxon>Actinomycetota</taxon>
        <taxon>Actinomycetes</taxon>
        <taxon>Streptosporangiales</taxon>
        <taxon>Nocardiopsidaceae</taxon>
        <taxon>Nocardiopsis</taxon>
    </lineage>
</organism>
<reference evidence="5 6" key="1">
    <citation type="submission" date="2016-11" db="EMBL/GenBank/DDBJ databases">
        <authorList>
            <person name="Jaros S."/>
            <person name="Januszkiewicz K."/>
            <person name="Wedrychowicz H."/>
        </authorList>
    </citation>
    <scope>NUCLEOTIDE SEQUENCE [LARGE SCALE GENOMIC DNA]</scope>
    <source>
        <strain evidence="5 6">CGMCC 4.5723</strain>
    </source>
</reference>
<evidence type="ECO:0000313" key="5">
    <source>
        <dbReference type="EMBL" id="SHK71134.1"/>
    </source>
</evidence>
<feature type="domain" description="Tryptophan synthase beta chain-like PALP" evidence="4">
    <location>
        <begin position="34"/>
        <end position="300"/>
    </location>
</feature>
<comment type="cofactor">
    <cofactor evidence="1">
        <name>pyridoxal 5'-phosphate</name>
        <dbReference type="ChEBI" id="CHEBI:597326"/>
    </cofactor>
</comment>
<dbReference type="PANTHER" id="PTHR48078:SF7">
    <property type="entry name" value="BLL6502 PROTEIN"/>
    <property type="match status" value="1"/>
</dbReference>
<dbReference type="GO" id="GO:0009097">
    <property type="term" value="P:isoleucine biosynthetic process"/>
    <property type="evidence" value="ECO:0007669"/>
    <property type="project" value="TreeGrafter"/>
</dbReference>
<keyword evidence="2" id="KW-0663">Pyridoxal phosphate</keyword>
<evidence type="ECO:0000259" key="4">
    <source>
        <dbReference type="Pfam" id="PF00291"/>
    </source>
</evidence>
<evidence type="ECO:0000256" key="1">
    <source>
        <dbReference type="ARBA" id="ARBA00001933"/>
    </source>
</evidence>
<dbReference type="Pfam" id="PF00291">
    <property type="entry name" value="PALP"/>
    <property type="match status" value="1"/>
</dbReference>